<feature type="transmembrane region" description="Helical" evidence="8">
    <location>
        <begin position="55"/>
        <end position="88"/>
    </location>
</feature>
<organism evidence="9 10">
    <name type="scientific">Nitrosomonas ureae</name>
    <dbReference type="NCBI Taxonomy" id="44577"/>
    <lineage>
        <taxon>Bacteria</taxon>
        <taxon>Pseudomonadati</taxon>
        <taxon>Pseudomonadota</taxon>
        <taxon>Betaproteobacteria</taxon>
        <taxon>Nitrosomonadales</taxon>
        <taxon>Nitrosomonadaceae</taxon>
        <taxon>Nitrosomonas</taxon>
    </lineage>
</organism>
<dbReference type="CDD" id="cd06853">
    <property type="entry name" value="GT_WecA_like"/>
    <property type="match status" value="1"/>
</dbReference>
<evidence type="ECO:0000256" key="1">
    <source>
        <dbReference type="ARBA" id="ARBA00004651"/>
    </source>
</evidence>
<keyword evidence="5 8" id="KW-1133">Transmembrane helix</keyword>
<feature type="transmembrane region" description="Helical" evidence="8">
    <location>
        <begin position="398"/>
        <end position="414"/>
    </location>
</feature>
<keyword evidence="7" id="KW-0479">Metal-binding</keyword>
<dbReference type="GO" id="GO:0009103">
    <property type="term" value="P:lipopolysaccharide biosynthetic process"/>
    <property type="evidence" value="ECO:0007669"/>
    <property type="project" value="TreeGrafter"/>
</dbReference>
<dbReference type="Pfam" id="PF00953">
    <property type="entry name" value="Glycos_transf_4"/>
    <property type="match status" value="1"/>
</dbReference>
<keyword evidence="4 8" id="KW-0812">Transmembrane</keyword>
<dbReference type="RefSeq" id="WP_062559455.1">
    <property type="nucleotide sequence ID" value="NZ_CP013341.1"/>
</dbReference>
<feature type="transmembrane region" description="Helical" evidence="8">
    <location>
        <begin position="538"/>
        <end position="556"/>
    </location>
</feature>
<feature type="transmembrane region" description="Helical" evidence="8">
    <location>
        <begin position="242"/>
        <end position="264"/>
    </location>
</feature>
<dbReference type="GO" id="GO:0071555">
    <property type="term" value="P:cell wall organization"/>
    <property type="evidence" value="ECO:0007669"/>
    <property type="project" value="TreeGrafter"/>
</dbReference>
<evidence type="ECO:0000256" key="2">
    <source>
        <dbReference type="ARBA" id="ARBA00022475"/>
    </source>
</evidence>
<feature type="transmembrane region" description="Helical" evidence="8">
    <location>
        <begin position="139"/>
        <end position="157"/>
    </location>
</feature>
<evidence type="ECO:0000256" key="4">
    <source>
        <dbReference type="ARBA" id="ARBA00022692"/>
    </source>
</evidence>
<dbReference type="PANTHER" id="PTHR22926:SF3">
    <property type="entry name" value="UNDECAPRENYL-PHOSPHATE ALPHA-N-ACETYLGLUCOSAMINYL 1-PHOSPHATE TRANSFERASE"/>
    <property type="match status" value="1"/>
</dbReference>
<dbReference type="GO" id="GO:0046872">
    <property type="term" value="F:metal ion binding"/>
    <property type="evidence" value="ECO:0007669"/>
    <property type="project" value="UniProtKB-KW"/>
</dbReference>
<feature type="transmembrane region" description="Helical" evidence="8">
    <location>
        <begin position="478"/>
        <end position="498"/>
    </location>
</feature>
<evidence type="ECO:0000313" key="9">
    <source>
        <dbReference type="EMBL" id="SDU16426.1"/>
    </source>
</evidence>
<feature type="transmembrane region" description="Helical" evidence="8">
    <location>
        <begin position="100"/>
        <end position="119"/>
    </location>
</feature>
<keyword evidence="10" id="KW-1185">Reference proteome</keyword>
<dbReference type="KEGG" id="nur:ATY38_11665"/>
<dbReference type="Proteomes" id="UP000182882">
    <property type="component" value="Unassembled WGS sequence"/>
</dbReference>
<evidence type="ECO:0000256" key="6">
    <source>
        <dbReference type="ARBA" id="ARBA00023136"/>
    </source>
</evidence>
<reference evidence="10" key="1">
    <citation type="submission" date="2016-10" db="EMBL/GenBank/DDBJ databases">
        <authorList>
            <person name="Varghese N."/>
            <person name="Submissions S."/>
        </authorList>
    </citation>
    <scope>NUCLEOTIDE SEQUENCE [LARGE SCALE GENOMIC DNA]</scope>
    <source>
        <strain evidence="10">Nm10</strain>
    </source>
</reference>
<feature type="transmembrane region" description="Helical" evidence="8">
    <location>
        <begin position="453"/>
        <end position="471"/>
    </location>
</feature>
<dbReference type="GO" id="GO:0016780">
    <property type="term" value="F:phosphotransferase activity, for other substituted phosphate groups"/>
    <property type="evidence" value="ECO:0007669"/>
    <property type="project" value="InterPro"/>
</dbReference>
<protein>
    <submittedName>
        <fullName evidence="9">UDP-GlcNAc:undecaprenyl-phosphate GlcNAc-1-phosphate transferase</fullName>
    </submittedName>
</protein>
<name>A0A1H2G9L2_9PROT</name>
<feature type="transmembrane region" description="Helical" evidence="8">
    <location>
        <begin position="370"/>
        <end position="392"/>
    </location>
</feature>
<dbReference type="AlphaFoldDB" id="A0A1H2G9L2"/>
<dbReference type="InterPro" id="IPR000715">
    <property type="entry name" value="Glycosyl_transferase_4"/>
</dbReference>
<keyword evidence="2" id="KW-1003">Cell membrane</keyword>
<evidence type="ECO:0000313" key="10">
    <source>
        <dbReference type="Proteomes" id="UP000182882"/>
    </source>
</evidence>
<feature type="transmembrane region" description="Helical" evidence="8">
    <location>
        <begin position="187"/>
        <end position="205"/>
    </location>
</feature>
<accession>A0A1H2G9L2</accession>
<feature type="transmembrane region" description="Helical" evidence="8">
    <location>
        <begin position="164"/>
        <end position="181"/>
    </location>
</feature>
<feature type="transmembrane region" description="Helical" evidence="8">
    <location>
        <begin position="285"/>
        <end position="310"/>
    </location>
</feature>
<feature type="binding site" evidence="7">
    <location>
        <position position="156"/>
    </location>
    <ligand>
        <name>Mg(2+)</name>
        <dbReference type="ChEBI" id="CHEBI:18420"/>
    </ligand>
</feature>
<evidence type="ECO:0000256" key="8">
    <source>
        <dbReference type="SAM" id="Phobius"/>
    </source>
</evidence>
<keyword evidence="7" id="KW-0460">Magnesium</keyword>
<dbReference type="EMBL" id="FNLN01000029">
    <property type="protein sequence ID" value="SDU16426.1"/>
    <property type="molecule type" value="Genomic_DNA"/>
</dbReference>
<feature type="transmembrane region" description="Helical" evidence="8">
    <location>
        <begin position="316"/>
        <end position="336"/>
    </location>
</feature>
<comment type="subcellular location">
    <subcellularLocation>
        <location evidence="1">Cell membrane</location>
        <topology evidence="1">Multi-pass membrane protein</topology>
    </subcellularLocation>
</comment>
<proteinExistence type="predicted"/>
<dbReference type="PANTHER" id="PTHR22926">
    <property type="entry name" value="PHOSPHO-N-ACETYLMURAMOYL-PENTAPEPTIDE-TRANSFERASE"/>
    <property type="match status" value="1"/>
</dbReference>
<feature type="transmembrane region" description="Helical" evidence="8">
    <location>
        <begin position="504"/>
        <end position="526"/>
    </location>
</feature>
<evidence type="ECO:0000256" key="7">
    <source>
        <dbReference type="PIRSR" id="PIRSR600715-1"/>
    </source>
</evidence>
<keyword evidence="6 8" id="KW-0472">Membrane</keyword>
<keyword evidence="3 9" id="KW-0808">Transferase</keyword>
<dbReference type="GO" id="GO:0044038">
    <property type="term" value="P:cell wall macromolecule biosynthetic process"/>
    <property type="evidence" value="ECO:0007669"/>
    <property type="project" value="TreeGrafter"/>
</dbReference>
<comment type="cofactor">
    <cofactor evidence="7">
        <name>Mg(2+)</name>
        <dbReference type="ChEBI" id="CHEBI:18420"/>
    </cofactor>
</comment>
<evidence type="ECO:0000256" key="5">
    <source>
        <dbReference type="ARBA" id="ARBA00022989"/>
    </source>
</evidence>
<sequence length="557" mass="62136">MAEMSLEFTGLILSLAIFLSMLLMPITSRLAQKIGAIDIPKLRSIHTTPKPRMGGIAISISFVIICLIFLPVNAFFIAFLTGLIAIVITGAIDDIMEISPGWKFLGQFLSATLFVYLSGMQVEYIGDILSIGDIELGKTSVIFTVFLLVGIINALNFADGLDSLAGGISVIALVFLGYFAWSVDREWLMIIAISLIGAIIGFLRHNSYPTRVFMGDSGSMMLGYVLGVMLVSLSHTAPQLPLSALAMVIALPLFDTLSVMTWRISSKNSPFLSDRTHLHHRLIDIGLSHPTVVSVIYLAMFAFGLLAIMLQSKPDWVIFLSLISAGLLVFSWFLFVRRTGIRSKKWTIHYFDKFRQSDIYKLIAHWLDRWHSIGISILVALLLPALLAPLLGLSGSKVLMLFGLAVLLVFFSFRKRRAADLSILHGTLYLNIFALILVYNLSVLVHFSWLHEYLRALSAIAWLWVVLNLAFTECKEIILLSDFELLVLLIIGFVAFIFMRDLQVSPLVLQAVQHTFLLSIPFMMVMKINIRNHGQDHLYIFLPVIALVIMATRISLA</sequence>
<gene>
    <name evidence="9" type="ORF">SAMN05216406_12934</name>
</gene>
<dbReference type="GO" id="GO:0005886">
    <property type="term" value="C:plasma membrane"/>
    <property type="evidence" value="ECO:0007669"/>
    <property type="project" value="UniProtKB-SubCell"/>
</dbReference>
<evidence type="ECO:0000256" key="3">
    <source>
        <dbReference type="ARBA" id="ARBA00022679"/>
    </source>
</evidence>
<feature type="transmembrane region" description="Helical" evidence="8">
    <location>
        <begin position="217"/>
        <end position="236"/>
    </location>
</feature>
<feature type="binding site" evidence="7">
    <location>
        <position position="216"/>
    </location>
    <ligand>
        <name>Mg(2+)</name>
        <dbReference type="ChEBI" id="CHEBI:18420"/>
    </ligand>
</feature>
<feature type="transmembrane region" description="Helical" evidence="8">
    <location>
        <begin position="426"/>
        <end position="447"/>
    </location>
</feature>